<dbReference type="PANTHER" id="PTHR43213">
    <property type="entry name" value="BIFUNCTIONAL DTTP/UTP PYROPHOSPHATASE/METHYLTRANSFERASE PROTEIN-RELATED"/>
    <property type="match status" value="1"/>
</dbReference>
<reference evidence="6" key="1">
    <citation type="journal article" date="2019" name="Int. J. Syst. Evol. Microbiol.">
        <title>The Global Catalogue of Microorganisms (GCM) 10K type strain sequencing project: providing services to taxonomists for standard genome sequencing and annotation.</title>
        <authorList>
            <consortium name="The Broad Institute Genomics Platform"/>
            <consortium name="The Broad Institute Genome Sequencing Center for Infectious Disease"/>
            <person name="Wu L."/>
            <person name="Ma J."/>
        </authorList>
    </citation>
    <scope>NUCLEOTIDE SEQUENCE [LARGE SCALE GENOMIC DNA]</scope>
    <source>
        <strain evidence="6">KCTC 42182</strain>
    </source>
</reference>
<dbReference type="Pfam" id="PF02545">
    <property type="entry name" value="Maf"/>
    <property type="match status" value="1"/>
</dbReference>
<evidence type="ECO:0000256" key="4">
    <source>
        <dbReference type="HAMAP-Rule" id="MF_00528"/>
    </source>
</evidence>
<dbReference type="InterPro" id="IPR029001">
    <property type="entry name" value="ITPase-like_fam"/>
</dbReference>
<feature type="site" description="Important for substrate specificity" evidence="4">
    <location>
        <position position="153"/>
    </location>
</feature>
<evidence type="ECO:0000313" key="5">
    <source>
        <dbReference type="EMBL" id="MFC3675291.1"/>
    </source>
</evidence>
<dbReference type="EC" id="3.6.1.9" evidence="4"/>
<comment type="catalytic activity">
    <reaction evidence="4">
        <text>dTTP + H2O = dTMP + diphosphate + H(+)</text>
        <dbReference type="Rhea" id="RHEA:28534"/>
        <dbReference type="ChEBI" id="CHEBI:15377"/>
        <dbReference type="ChEBI" id="CHEBI:15378"/>
        <dbReference type="ChEBI" id="CHEBI:33019"/>
        <dbReference type="ChEBI" id="CHEBI:37568"/>
        <dbReference type="ChEBI" id="CHEBI:63528"/>
        <dbReference type="EC" id="3.6.1.9"/>
    </reaction>
</comment>
<dbReference type="SUPFAM" id="SSF52972">
    <property type="entry name" value="ITPase-like"/>
    <property type="match status" value="1"/>
</dbReference>
<evidence type="ECO:0000256" key="3">
    <source>
        <dbReference type="ARBA" id="ARBA00023080"/>
    </source>
</evidence>
<dbReference type="HAMAP" id="MF_00528">
    <property type="entry name" value="Maf"/>
    <property type="match status" value="1"/>
</dbReference>
<dbReference type="PANTHER" id="PTHR43213:SF5">
    <property type="entry name" value="BIFUNCTIONAL DTTP_UTP PYROPHOSPHATASE_METHYLTRANSFERASE PROTEIN-RELATED"/>
    <property type="match status" value="1"/>
</dbReference>
<sequence length="196" mass="20746">MPLVLASASPRRRDLLAQIGVTPAEILPADLDETPRKDELPRQLAARLAADKAAAVAALRPDALVLAADTVVALGRRILPKAEDAAAVRRCLALLSGRRHRVLTGLVLQHPDGRRQSRVAETVVRFKRLSEAEIAGYVTGGEGIGKAGGYAIQGRAAAFVPWIGGSYSNVVGLPLAETAQLLGGFGYPLWPENGYN</sequence>
<dbReference type="NCBIfam" id="TIGR00172">
    <property type="entry name" value="maf"/>
    <property type="match status" value="1"/>
</dbReference>
<protein>
    <recommendedName>
        <fullName evidence="4">dTTP/UTP pyrophosphatase</fullName>
        <shortName evidence="4">dTTPase/UTPase</shortName>
        <ecNumber evidence="4">3.6.1.9</ecNumber>
    </recommendedName>
    <alternativeName>
        <fullName evidence="4">Nucleoside triphosphate pyrophosphatase</fullName>
    </alternativeName>
    <alternativeName>
        <fullName evidence="4">Nucleotide pyrophosphatase</fullName>
        <shortName evidence="4">Nucleotide PPase</shortName>
    </alternativeName>
</protein>
<dbReference type="EMBL" id="JBHRYJ010000001">
    <property type="protein sequence ID" value="MFC3675291.1"/>
    <property type="molecule type" value="Genomic_DNA"/>
</dbReference>
<keyword evidence="6" id="KW-1185">Reference proteome</keyword>
<organism evidence="5 6">
    <name type="scientific">Ferrovibrio xuzhouensis</name>
    <dbReference type="NCBI Taxonomy" id="1576914"/>
    <lineage>
        <taxon>Bacteria</taxon>
        <taxon>Pseudomonadati</taxon>
        <taxon>Pseudomonadota</taxon>
        <taxon>Alphaproteobacteria</taxon>
        <taxon>Rhodospirillales</taxon>
        <taxon>Rhodospirillaceae</taxon>
        <taxon>Ferrovibrio</taxon>
    </lineage>
</organism>
<keyword evidence="4" id="KW-0963">Cytoplasm</keyword>
<comment type="caution">
    <text evidence="5">The sequence shown here is derived from an EMBL/GenBank/DDBJ whole genome shotgun (WGS) entry which is preliminary data.</text>
</comment>
<evidence type="ECO:0000256" key="1">
    <source>
        <dbReference type="ARBA" id="ARBA00001968"/>
    </source>
</evidence>
<comment type="cofactor">
    <cofactor evidence="1 4">
        <name>a divalent metal cation</name>
        <dbReference type="ChEBI" id="CHEBI:60240"/>
    </cofactor>
</comment>
<dbReference type="Proteomes" id="UP001595711">
    <property type="component" value="Unassembled WGS sequence"/>
</dbReference>
<comment type="function">
    <text evidence="4">Nucleoside triphosphate pyrophosphatase that hydrolyzes dTTP and UTP. May have a dual role in cell division arrest and in preventing the incorporation of modified nucleotides into cellular nucleic acids.</text>
</comment>
<dbReference type="PIRSF" id="PIRSF006305">
    <property type="entry name" value="Maf"/>
    <property type="match status" value="1"/>
</dbReference>
<keyword evidence="3 4" id="KW-0546">Nucleotide metabolism</keyword>
<comment type="caution">
    <text evidence="4">Lacks conserved residue(s) required for the propagation of feature annotation.</text>
</comment>
<dbReference type="GO" id="GO:0016787">
    <property type="term" value="F:hydrolase activity"/>
    <property type="evidence" value="ECO:0007669"/>
    <property type="project" value="UniProtKB-KW"/>
</dbReference>
<evidence type="ECO:0000313" key="6">
    <source>
        <dbReference type="Proteomes" id="UP001595711"/>
    </source>
</evidence>
<feature type="site" description="Important for substrate specificity" evidence="4">
    <location>
        <position position="70"/>
    </location>
</feature>
<feature type="active site" description="Proton acceptor" evidence="4">
    <location>
        <position position="69"/>
    </location>
</feature>
<comment type="subcellular location">
    <subcellularLocation>
        <location evidence="4">Cytoplasm</location>
    </subcellularLocation>
</comment>
<evidence type="ECO:0000256" key="2">
    <source>
        <dbReference type="ARBA" id="ARBA00022801"/>
    </source>
</evidence>
<comment type="similarity">
    <text evidence="4">Belongs to the Maf family. YhdE subfamily.</text>
</comment>
<comment type="catalytic activity">
    <reaction evidence="4">
        <text>UTP + H2O = UMP + diphosphate + H(+)</text>
        <dbReference type="Rhea" id="RHEA:29395"/>
        <dbReference type="ChEBI" id="CHEBI:15377"/>
        <dbReference type="ChEBI" id="CHEBI:15378"/>
        <dbReference type="ChEBI" id="CHEBI:33019"/>
        <dbReference type="ChEBI" id="CHEBI:46398"/>
        <dbReference type="ChEBI" id="CHEBI:57865"/>
        <dbReference type="EC" id="3.6.1.9"/>
    </reaction>
</comment>
<proteinExistence type="inferred from homology"/>
<dbReference type="CDD" id="cd00555">
    <property type="entry name" value="Maf"/>
    <property type="match status" value="1"/>
</dbReference>
<dbReference type="InterPro" id="IPR003697">
    <property type="entry name" value="Maf-like"/>
</dbReference>
<accession>A0ABV7VER5</accession>
<gene>
    <name evidence="5" type="ORF">ACFOOQ_07040</name>
</gene>
<dbReference type="Gene3D" id="3.90.950.10">
    <property type="match status" value="1"/>
</dbReference>
<name>A0ABV7VER5_9PROT</name>
<keyword evidence="2 4" id="KW-0378">Hydrolase</keyword>
<feature type="site" description="Important for substrate specificity" evidence="4">
    <location>
        <position position="11"/>
    </location>
</feature>
<dbReference type="RefSeq" id="WP_379723581.1">
    <property type="nucleotide sequence ID" value="NZ_JBHRYJ010000001.1"/>
</dbReference>